<evidence type="ECO:0000256" key="6">
    <source>
        <dbReference type="SAM" id="MobiDB-lite"/>
    </source>
</evidence>
<keyword evidence="5" id="KW-0067">ATP-binding</keyword>
<evidence type="ECO:0000256" key="4">
    <source>
        <dbReference type="ARBA" id="ARBA00022777"/>
    </source>
</evidence>
<dbReference type="GO" id="GO:0004674">
    <property type="term" value="F:protein serine/threonine kinase activity"/>
    <property type="evidence" value="ECO:0007669"/>
    <property type="project" value="UniProtKB-EC"/>
</dbReference>
<evidence type="ECO:0000256" key="5">
    <source>
        <dbReference type="ARBA" id="ARBA00022840"/>
    </source>
</evidence>
<dbReference type="InterPro" id="IPR050660">
    <property type="entry name" value="NEK_Ser/Thr_kinase"/>
</dbReference>
<dbReference type="AlphaFoldDB" id="Q09ED3"/>
<dbReference type="PANTHER" id="PTHR43671">
    <property type="entry name" value="SERINE/THREONINE-PROTEIN KINASE NEK"/>
    <property type="match status" value="1"/>
</dbReference>
<dbReference type="InterPro" id="IPR008271">
    <property type="entry name" value="Ser/Thr_kinase_AS"/>
</dbReference>
<dbReference type="Proteomes" id="UP000032702">
    <property type="component" value="Unassembled WGS sequence"/>
</dbReference>
<name>Q09ED3_STIAD</name>
<dbReference type="Pfam" id="PF00069">
    <property type="entry name" value="Pkinase"/>
    <property type="match status" value="1"/>
</dbReference>
<dbReference type="EMBL" id="AAMD01000001">
    <property type="protein sequence ID" value="EAU69993.1"/>
    <property type="molecule type" value="Genomic_DNA"/>
</dbReference>
<protein>
    <recommendedName>
        <fullName evidence="1">non-specific serine/threonine protein kinase</fullName>
        <ecNumber evidence="1">2.7.11.1</ecNumber>
    </recommendedName>
</protein>
<feature type="compositionally biased region" description="Pro residues" evidence="6">
    <location>
        <begin position="346"/>
        <end position="356"/>
    </location>
</feature>
<feature type="region of interest" description="Disordered" evidence="6">
    <location>
        <begin position="428"/>
        <end position="478"/>
    </location>
</feature>
<feature type="compositionally biased region" description="Low complexity" evidence="6">
    <location>
        <begin position="328"/>
        <end position="342"/>
    </location>
</feature>
<reference evidence="8 9" key="1">
    <citation type="submission" date="2006-04" db="EMBL/GenBank/DDBJ databases">
        <authorList>
            <person name="Nierman W.C."/>
        </authorList>
    </citation>
    <scope>NUCLEOTIDE SEQUENCE [LARGE SCALE GENOMIC DNA]</scope>
    <source>
        <strain evidence="8 9">DW4/3-1</strain>
    </source>
</reference>
<feature type="compositionally biased region" description="Polar residues" evidence="6">
    <location>
        <begin position="360"/>
        <end position="370"/>
    </location>
</feature>
<evidence type="ECO:0000256" key="1">
    <source>
        <dbReference type="ARBA" id="ARBA00012513"/>
    </source>
</evidence>
<organism evidence="8 9">
    <name type="scientific">Stigmatella aurantiaca (strain DW4/3-1)</name>
    <dbReference type="NCBI Taxonomy" id="378806"/>
    <lineage>
        <taxon>Bacteria</taxon>
        <taxon>Pseudomonadati</taxon>
        <taxon>Myxococcota</taxon>
        <taxon>Myxococcia</taxon>
        <taxon>Myxococcales</taxon>
        <taxon>Cystobacterineae</taxon>
        <taxon>Archangiaceae</taxon>
        <taxon>Stigmatella</taxon>
    </lineage>
</organism>
<dbReference type="SUPFAM" id="SSF56112">
    <property type="entry name" value="Protein kinase-like (PK-like)"/>
    <property type="match status" value="1"/>
</dbReference>
<feature type="region of interest" description="Disordered" evidence="6">
    <location>
        <begin position="328"/>
        <end position="372"/>
    </location>
</feature>
<dbReference type="PROSITE" id="PS50011">
    <property type="entry name" value="PROTEIN_KINASE_DOM"/>
    <property type="match status" value="1"/>
</dbReference>
<evidence type="ECO:0000313" key="9">
    <source>
        <dbReference type="Proteomes" id="UP000032702"/>
    </source>
</evidence>
<dbReference type="Gene3D" id="3.30.200.20">
    <property type="entry name" value="Phosphorylase Kinase, domain 1"/>
    <property type="match status" value="1"/>
</dbReference>
<feature type="compositionally biased region" description="Low complexity" evidence="6">
    <location>
        <begin position="438"/>
        <end position="457"/>
    </location>
</feature>
<keyword evidence="2" id="KW-0808">Transferase</keyword>
<evidence type="ECO:0000259" key="7">
    <source>
        <dbReference type="PROSITE" id="PS50011"/>
    </source>
</evidence>
<keyword evidence="4 8" id="KW-0418">Kinase</keyword>
<comment type="caution">
    <text evidence="8">The sequence shown here is derived from an EMBL/GenBank/DDBJ whole genome shotgun (WGS) entry which is preliminary data.</text>
</comment>
<sequence>MHSRAHRARQRSLLEAKRNGTSPMEYGFIRPLRYGVHLLPEGPMPSSQAPELKPALLPPGTVVGSWRVAAWAGRGVHGTVYRAVPVTDEHAEPTALKLALLPRDPRFAREVELLSRVRHACIPRLRDSGIWQHPGGTLHPFLVMDWVDGTPLYEWAQQHTPSSQHVLRLLAQLARALQAVHAQGCLHRDVKGDNILVRHSDGSALLTDFGSGRFPDAATLTPGTLPPGTPAYRSPEACLFELQCFRDPRAHYAAQPADDLYSLGVTAYRLVTGEYPEFGDPSRDASGTWHLEGFVSAAPLSLNPSLDPQLNALILRMLSMRPEQRGTAAELASALEQAAQGSSPESTPPCLVPEPPRTAKTPSTEVSTPTPDALVRVTPPGRAQPWQSVFAAAAALGVWIIWVYESMPLNAPELPTAVRHEADAAGLEDGGTAGLGDEAVASSVAPSVPSVSGEPAESPLPEPKPGQTRPNAKGKCAHPRQVPLNGGCWVKLSVDREGCEALSGTLIEGTCYVPIATHERQPTSHPACTP</sequence>
<evidence type="ECO:0000313" key="8">
    <source>
        <dbReference type="EMBL" id="EAU69993.1"/>
    </source>
</evidence>
<dbReference type="GO" id="GO:0005524">
    <property type="term" value="F:ATP binding"/>
    <property type="evidence" value="ECO:0007669"/>
    <property type="project" value="UniProtKB-KW"/>
</dbReference>
<evidence type="ECO:0000256" key="2">
    <source>
        <dbReference type="ARBA" id="ARBA00022679"/>
    </source>
</evidence>
<keyword evidence="3" id="KW-0547">Nucleotide-binding</keyword>
<dbReference type="InterPro" id="IPR011009">
    <property type="entry name" value="Kinase-like_dom_sf"/>
</dbReference>
<dbReference type="EC" id="2.7.11.1" evidence="1"/>
<gene>
    <name evidence="8" type="ORF">STIAU_8308</name>
</gene>
<dbReference type="InterPro" id="IPR000719">
    <property type="entry name" value="Prot_kinase_dom"/>
</dbReference>
<evidence type="ECO:0000256" key="3">
    <source>
        <dbReference type="ARBA" id="ARBA00022741"/>
    </source>
</evidence>
<dbReference type="SMART" id="SM00220">
    <property type="entry name" value="S_TKc"/>
    <property type="match status" value="1"/>
</dbReference>
<proteinExistence type="predicted"/>
<feature type="domain" description="Protein kinase" evidence="7">
    <location>
        <begin position="66"/>
        <end position="339"/>
    </location>
</feature>
<accession>Q09ED3</accession>
<dbReference type="PROSITE" id="PS00108">
    <property type="entry name" value="PROTEIN_KINASE_ST"/>
    <property type="match status" value="1"/>
</dbReference>
<dbReference type="CDD" id="cd14014">
    <property type="entry name" value="STKc_PknB_like"/>
    <property type="match status" value="1"/>
</dbReference>
<dbReference type="PANTHER" id="PTHR43671:SF13">
    <property type="entry name" value="SERINE_THREONINE-PROTEIN KINASE NEK2"/>
    <property type="match status" value="1"/>
</dbReference>
<dbReference type="Gene3D" id="1.10.510.10">
    <property type="entry name" value="Transferase(Phosphotransferase) domain 1"/>
    <property type="match status" value="1"/>
</dbReference>